<feature type="non-terminal residue" evidence="2">
    <location>
        <position position="1"/>
    </location>
</feature>
<name>A0ABP0LI34_9DINO</name>
<organism evidence="2 3">
    <name type="scientific">Durusdinium trenchii</name>
    <dbReference type="NCBI Taxonomy" id="1381693"/>
    <lineage>
        <taxon>Eukaryota</taxon>
        <taxon>Sar</taxon>
        <taxon>Alveolata</taxon>
        <taxon>Dinophyceae</taxon>
        <taxon>Suessiales</taxon>
        <taxon>Symbiodiniaceae</taxon>
        <taxon>Durusdinium</taxon>
    </lineage>
</organism>
<feature type="region of interest" description="Disordered" evidence="1">
    <location>
        <begin position="1"/>
        <end position="64"/>
    </location>
</feature>
<accession>A0ABP0LI34</accession>
<evidence type="ECO:0000313" key="2">
    <source>
        <dbReference type="EMBL" id="CAK9038847.1"/>
    </source>
</evidence>
<dbReference type="EMBL" id="CAXAMN010012703">
    <property type="protein sequence ID" value="CAK9038847.1"/>
    <property type="molecule type" value="Genomic_DNA"/>
</dbReference>
<dbReference type="Proteomes" id="UP001642484">
    <property type="component" value="Unassembled WGS sequence"/>
</dbReference>
<sequence>DDEDEGGKNSKLGESSKGGGKNDVNQEDDTYPNKAQALKEAKFAKTTKLGKGQWGRRAADDNLK</sequence>
<gene>
    <name evidence="2" type="ORF">CCMP2556_LOCUS21185</name>
</gene>
<feature type="non-terminal residue" evidence="2">
    <location>
        <position position="64"/>
    </location>
</feature>
<evidence type="ECO:0000256" key="1">
    <source>
        <dbReference type="SAM" id="MobiDB-lite"/>
    </source>
</evidence>
<keyword evidence="3" id="KW-1185">Reference proteome</keyword>
<proteinExistence type="predicted"/>
<comment type="caution">
    <text evidence="2">The sequence shown here is derived from an EMBL/GenBank/DDBJ whole genome shotgun (WGS) entry which is preliminary data.</text>
</comment>
<evidence type="ECO:0000313" key="3">
    <source>
        <dbReference type="Proteomes" id="UP001642484"/>
    </source>
</evidence>
<protein>
    <submittedName>
        <fullName evidence="2">Uncharacterized protein</fullName>
    </submittedName>
</protein>
<reference evidence="2 3" key="1">
    <citation type="submission" date="2024-02" db="EMBL/GenBank/DDBJ databases">
        <authorList>
            <person name="Chen Y."/>
            <person name="Shah S."/>
            <person name="Dougan E. K."/>
            <person name="Thang M."/>
            <person name="Chan C."/>
        </authorList>
    </citation>
    <scope>NUCLEOTIDE SEQUENCE [LARGE SCALE GENOMIC DNA]</scope>
</reference>